<protein>
    <submittedName>
        <fullName evidence="3">Uncharacterized protein</fullName>
    </submittedName>
</protein>
<dbReference type="Proteomes" id="UP001465755">
    <property type="component" value="Unassembled WGS sequence"/>
</dbReference>
<feature type="coiled-coil region" evidence="1">
    <location>
        <begin position="273"/>
        <end position="322"/>
    </location>
</feature>
<dbReference type="EMBL" id="JALJOQ010000150">
    <property type="protein sequence ID" value="KAK9793473.1"/>
    <property type="molecule type" value="Genomic_DNA"/>
</dbReference>
<evidence type="ECO:0000256" key="1">
    <source>
        <dbReference type="SAM" id="Coils"/>
    </source>
</evidence>
<feature type="region of interest" description="Disordered" evidence="2">
    <location>
        <begin position="105"/>
        <end position="158"/>
    </location>
</feature>
<proteinExistence type="predicted"/>
<comment type="caution">
    <text evidence="3">The sequence shown here is derived from an EMBL/GenBank/DDBJ whole genome shotgun (WGS) entry which is preliminary data.</text>
</comment>
<keyword evidence="1" id="KW-0175">Coiled coil</keyword>
<organism evidence="3 4">
    <name type="scientific">Symbiochloris irregularis</name>
    <dbReference type="NCBI Taxonomy" id="706552"/>
    <lineage>
        <taxon>Eukaryota</taxon>
        <taxon>Viridiplantae</taxon>
        <taxon>Chlorophyta</taxon>
        <taxon>core chlorophytes</taxon>
        <taxon>Trebouxiophyceae</taxon>
        <taxon>Trebouxiales</taxon>
        <taxon>Trebouxiaceae</taxon>
        <taxon>Symbiochloris</taxon>
    </lineage>
</organism>
<feature type="region of interest" description="Disordered" evidence="2">
    <location>
        <begin position="1"/>
        <end position="29"/>
    </location>
</feature>
<feature type="compositionally biased region" description="Low complexity" evidence="2">
    <location>
        <begin position="123"/>
        <end position="151"/>
    </location>
</feature>
<feature type="compositionally biased region" description="Polar residues" evidence="2">
    <location>
        <begin position="111"/>
        <end position="122"/>
    </location>
</feature>
<evidence type="ECO:0000313" key="3">
    <source>
        <dbReference type="EMBL" id="KAK9793473.1"/>
    </source>
</evidence>
<gene>
    <name evidence="3" type="ORF">WJX73_004360</name>
</gene>
<sequence>MSSDALQTHRRQKGPPADKRESLEQQGVAKKAEQGQKLWATLGLQELKGWELVLPLWDQLQWYKYTGAKQGGALFAHWPDSDQWGADVWTASVPNTVKELALRQQLAVPDASSSQPETSAQGQPEQSQPSQSEPEVSEPGTTTVEGVGTPKPGQPLLAEDDKGARQLRSACLPNNVADQCSEDPAAPRHYAANLLMALGSGEALPMPPVHQADKEWLLSEDQVGFPRFLCKIRDAADEYVQHEARQCDMATDRWRAEYTKAHRQLNASETLRLAMEQRHKAELKTALMEQQQRLLQQQADLVREDQERIKELETELASSARTQVNYCMVCNNALPN</sequence>
<reference evidence="3 4" key="1">
    <citation type="journal article" date="2024" name="Nat. Commun.">
        <title>Phylogenomics reveals the evolutionary origins of lichenization in chlorophyte algae.</title>
        <authorList>
            <person name="Puginier C."/>
            <person name="Libourel C."/>
            <person name="Otte J."/>
            <person name="Skaloud P."/>
            <person name="Haon M."/>
            <person name="Grisel S."/>
            <person name="Petersen M."/>
            <person name="Berrin J.G."/>
            <person name="Delaux P.M."/>
            <person name="Dal Grande F."/>
            <person name="Keller J."/>
        </authorList>
    </citation>
    <scope>NUCLEOTIDE SEQUENCE [LARGE SCALE GENOMIC DNA]</scope>
    <source>
        <strain evidence="3 4">SAG 2036</strain>
    </source>
</reference>
<accession>A0AAW1NP56</accession>
<evidence type="ECO:0000256" key="2">
    <source>
        <dbReference type="SAM" id="MobiDB-lite"/>
    </source>
</evidence>
<dbReference type="AlphaFoldDB" id="A0AAW1NP56"/>
<name>A0AAW1NP56_9CHLO</name>
<evidence type="ECO:0000313" key="4">
    <source>
        <dbReference type="Proteomes" id="UP001465755"/>
    </source>
</evidence>
<keyword evidence="4" id="KW-1185">Reference proteome</keyword>